<dbReference type="InParanoid" id="A0A4W3HI51"/>
<reference evidence="2" key="3">
    <citation type="journal article" date="2014" name="Nature">
        <title>Elephant shark genome provides unique insights into gnathostome evolution.</title>
        <authorList>
            <consortium name="International Elephant Shark Genome Sequencing Consortium"/>
            <person name="Venkatesh B."/>
            <person name="Lee A.P."/>
            <person name="Ravi V."/>
            <person name="Maurya A.K."/>
            <person name="Lian M.M."/>
            <person name="Swann J.B."/>
            <person name="Ohta Y."/>
            <person name="Flajnik M.F."/>
            <person name="Sutoh Y."/>
            <person name="Kasahara M."/>
            <person name="Hoon S."/>
            <person name="Gangu V."/>
            <person name="Roy S.W."/>
            <person name="Irimia M."/>
            <person name="Korzh V."/>
            <person name="Kondrychyn I."/>
            <person name="Lim Z.W."/>
            <person name="Tay B.H."/>
            <person name="Tohari S."/>
            <person name="Kong K.W."/>
            <person name="Ho S."/>
            <person name="Lorente-Galdos B."/>
            <person name="Quilez J."/>
            <person name="Marques-Bonet T."/>
            <person name="Raney B.J."/>
            <person name="Ingham P.W."/>
            <person name="Tay A."/>
            <person name="Hillier L.W."/>
            <person name="Minx P."/>
            <person name="Boehm T."/>
            <person name="Wilson R.K."/>
            <person name="Brenner S."/>
            <person name="Warren W.C."/>
        </authorList>
    </citation>
    <scope>NUCLEOTIDE SEQUENCE [LARGE SCALE GENOMIC DNA]</scope>
</reference>
<name>A0A4W3HI51_CALMI</name>
<evidence type="ECO:0000313" key="1">
    <source>
        <dbReference type="Ensembl" id="ENSCMIP00000016733.1"/>
    </source>
</evidence>
<dbReference type="Proteomes" id="UP000314986">
    <property type="component" value="Unassembled WGS sequence"/>
</dbReference>
<reference evidence="1" key="4">
    <citation type="submission" date="2025-08" db="UniProtKB">
        <authorList>
            <consortium name="Ensembl"/>
        </authorList>
    </citation>
    <scope>IDENTIFICATION</scope>
</reference>
<sequence length="87" mass="9439">SLQVILKVVVESKTVQLSSLSGKNTQPDSKSRTSQISDKWCEKNLSLQQTVSGHCGTILERSKKVPHGKNGLSLSFVTNSQTCNHGN</sequence>
<reference evidence="1" key="5">
    <citation type="submission" date="2025-09" db="UniProtKB">
        <authorList>
            <consortium name="Ensembl"/>
        </authorList>
    </citation>
    <scope>IDENTIFICATION</scope>
</reference>
<reference evidence="2" key="2">
    <citation type="journal article" date="2007" name="PLoS Biol.">
        <title>Survey sequencing and comparative analysis of the elephant shark (Callorhinchus milii) genome.</title>
        <authorList>
            <person name="Venkatesh B."/>
            <person name="Kirkness E.F."/>
            <person name="Loh Y.H."/>
            <person name="Halpern A.L."/>
            <person name="Lee A.P."/>
            <person name="Johnson J."/>
            <person name="Dandona N."/>
            <person name="Viswanathan L.D."/>
            <person name="Tay A."/>
            <person name="Venter J.C."/>
            <person name="Strausberg R.L."/>
            <person name="Brenner S."/>
        </authorList>
    </citation>
    <scope>NUCLEOTIDE SEQUENCE [LARGE SCALE GENOMIC DNA]</scope>
</reference>
<protein>
    <submittedName>
        <fullName evidence="1">Uncharacterized protein</fullName>
    </submittedName>
</protein>
<organism evidence="1 2">
    <name type="scientific">Callorhinchus milii</name>
    <name type="common">Ghost shark</name>
    <dbReference type="NCBI Taxonomy" id="7868"/>
    <lineage>
        <taxon>Eukaryota</taxon>
        <taxon>Metazoa</taxon>
        <taxon>Chordata</taxon>
        <taxon>Craniata</taxon>
        <taxon>Vertebrata</taxon>
        <taxon>Chondrichthyes</taxon>
        <taxon>Holocephali</taxon>
        <taxon>Chimaeriformes</taxon>
        <taxon>Callorhinchidae</taxon>
        <taxon>Callorhinchus</taxon>
    </lineage>
</organism>
<evidence type="ECO:0000313" key="2">
    <source>
        <dbReference type="Proteomes" id="UP000314986"/>
    </source>
</evidence>
<dbReference type="Ensembl" id="ENSCMIT00000017065.1">
    <property type="protein sequence ID" value="ENSCMIP00000016733.1"/>
    <property type="gene ID" value="ENSCMIG00000008036.1"/>
</dbReference>
<keyword evidence="2" id="KW-1185">Reference proteome</keyword>
<proteinExistence type="predicted"/>
<accession>A0A4W3HI51</accession>
<dbReference type="AlphaFoldDB" id="A0A4W3HI51"/>
<reference evidence="2" key="1">
    <citation type="journal article" date="2006" name="Science">
        <title>Ancient noncoding elements conserved in the human genome.</title>
        <authorList>
            <person name="Venkatesh B."/>
            <person name="Kirkness E.F."/>
            <person name="Loh Y.H."/>
            <person name="Halpern A.L."/>
            <person name="Lee A.P."/>
            <person name="Johnson J."/>
            <person name="Dandona N."/>
            <person name="Viswanathan L.D."/>
            <person name="Tay A."/>
            <person name="Venter J.C."/>
            <person name="Strausberg R.L."/>
            <person name="Brenner S."/>
        </authorList>
    </citation>
    <scope>NUCLEOTIDE SEQUENCE [LARGE SCALE GENOMIC DNA]</scope>
</reference>